<dbReference type="InterPro" id="IPR013783">
    <property type="entry name" value="Ig-like_fold"/>
</dbReference>
<feature type="domain" description="Ig-like" evidence="3">
    <location>
        <begin position="652"/>
        <end position="727"/>
    </location>
</feature>
<dbReference type="Pfam" id="PF13385">
    <property type="entry name" value="Laminin_G_3"/>
    <property type="match status" value="1"/>
</dbReference>
<keyword evidence="5" id="KW-1185">Reference proteome</keyword>
<dbReference type="GO" id="GO:0005975">
    <property type="term" value="P:carbohydrate metabolic process"/>
    <property type="evidence" value="ECO:0007669"/>
    <property type="project" value="UniProtKB-ARBA"/>
</dbReference>
<dbReference type="AlphaFoldDB" id="A0AA37SNX0"/>
<organism evidence="4 5">
    <name type="scientific">Portibacter lacus</name>
    <dbReference type="NCBI Taxonomy" id="1099794"/>
    <lineage>
        <taxon>Bacteria</taxon>
        <taxon>Pseudomonadati</taxon>
        <taxon>Bacteroidota</taxon>
        <taxon>Saprospiria</taxon>
        <taxon>Saprospirales</taxon>
        <taxon>Haliscomenobacteraceae</taxon>
        <taxon>Portibacter</taxon>
    </lineage>
</organism>
<dbReference type="Gene3D" id="2.60.120.200">
    <property type="match status" value="1"/>
</dbReference>
<reference evidence="4" key="1">
    <citation type="journal article" date="2014" name="Int. J. Syst. Evol. Microbiol.">
        <title>Complete genome sequence of Corynebacterium casei LMG S-19264T (=DSM 44701T), isolated from a smear-ripened cheese.</title>
        <authorList>
            <consortium name="US DOE Joint Genome Institute (JGI-PGF)"/>
            <person name="Walter F."/>
            <person name="Albersmeier A."/>
            <person name="Kalinowski J."/>
            <person name="Ruckert C."/>
        </authorList>
    </citation>
    <scope>NUCLEOTIDE SEQUENCE</scope>
    <source>
        <strain evidence="4">NBRC 108769</strain>
    </source>
</reference>
<dbReference type="GO" id="GO:0004553">
    <property type="term" value="F:hydrolase activity, hydrolyzing O-glycosyl compounds"/>
    <property type="evidence" value="ECO:0007669"/>
    <property type="project" value="UniProtKB-ARBA"/>
</dbReference>
<dbReference type="Gene3D" id="2.60.40.10">
    <property type="entry name" value="Immunoglobulins"/>
    <property type="match status" value="1"/>
</dbReference>
<keyword evidence="1" id="KW-0732">Signal</keyword>
<dbReference type="InterPro" id="IPR006558">
    <property type="entry name" value="LamG-like"/>
</dbReference>
<dbReference type="SMART" id="SM00560">
    <property type="entry name" value="LamGL"/>
    <property type="match status" value="1"/>
</dbReference>
<protein>
    <recommendedName>
        <fullName evidence="3">Ig-like domain-containing protein</fullName>
    </recommendedName>
</protein>
<dbReference type="InterPro" id="IPR026444">
    <property type="entry name" value="Secre_tail"/>
</dbReference>
<name>A0AA37SNX0_9BACT</name>
<evidence type="ECO:0000313" key="4">
    <source>
        <dbReference type="EMBL" id="GLR17140.1"/>
    </source>
</evidence>
<dbReference type="Pfam" id="PF18962">
    <property type="entry name" value="Por_Secre_tail"/>
    <property type="match status" value="1"/>
</dbReference>
<keyword evidence="2" id="KW-1015">Disulfide bond</keyword>
<dbReference type="InterPro" id="IPR013320">
    <property type="entry name" value="ConA-like_dom_sf"/>
</dbReference>
<gene>
    <name evidence="4" type="ORF">GCM10007940_17550</name>
</gene>
<proteinExistence type="predicted"/>
<dbReference type="SUPFAM" id="SSF49899">
    <property type="entry name" value="Concanavalin A-like lectins/glucanases"/>
    <property type="match status" value="1"/>
</dbReference>
<dbReference type="EMBL" id="BSOH01000010">
    <property type="protein sequence ID" value="GLR17140.1"/>
    <property type="molecule type" value="Genomic_DNA"/>
</dbReference>
<accession>A0AA37SNX0</accession>
<evidence type="ECO:0000259" key="3">
    <source>
        <dbReference type="PROSITE" id="PS50835"/>
    </source>
</evidence>
<sequence length="1038" mass="116537">MKFRIYILLVLGMFIPEILCGQTAQIDIPRIEMMSNQPSPYSMRDWKQVAINYDRYVYDLSLTGEFLPFLKIENQGNNYPERQFFTLPTYVGSNDPERGEAINILPSLVGASLVGVDKSNQNGNNFVLMAQDFFNKKNGQNLYLNGNSSNSGHDWWYDMMPNLFFYQLYDLYPNMGGDAEFQFSAIAEKMLEAVKVMGGSASPWSHPYMTYRAWKFETMEPLMGGVTEPEAAGVFAWLLYHAYLESGEEKYRIGAEWAMEYLNSLTSNPSYELMLPYGTYVAAKMNAEVGTNYDIEKMVNWSFDRGSLRGWGTIADVWSGIEVSGLVGESETNTDYAFQLNGVQQAAALVPMVRYDKRFARAIGKWMLNLANSTRLFYHSFLPSSLQDGSDWSEDNDPFKVIGYEALKEDFNGLSPYATGDAVRGEWAKTNLALYGTSSIGYLGSMISTTDVDKILKIDLNKTDFFSNESYPSFLYFNPHNVEKTITINIGNETRDIYDPLSETFIASNVVGNVSITIAADQAVMPVIVPANGAISYEQHKMLIDNVVVDYDQHAQAYSKAVRIKALAAEQELQVIDDEIKVYSTVEYDGDFSELIYEWILNGTKQNESDSIFVFRASELGNYQLQCIVSAGEESSDTARITFDVLPEIEEPPIILAMLTEFLYASPGAEIEVSCLATDVNGGSLSYSWESAAGSITATADKATWTLPQEEGVYKIKVEVTDESDLTSAAETTILVRIFAKKDGEIIADYPLAGNADDYSGNELNGNLVGVILTTGYDDTNNAAYFFNGTTHHVKVDSDPKLNFTEAISVSLWFNPDQLPERESFLISHGSWQNRWKASITPENRIRWTVKTASGVKDLDSKTQLVEDQFYHATLTFDGEYMMLYVDGTLESFVPMTGQIKTTSLPLFLAQSLPDEQAYNFRGILDEVKIFDFALTPEEAKLLYETGVITSSTNAVSIQDLKIDLNPNPVTDQLNVSMKDESNIDQVMIFNLHGKLILQEKVKLKHIVIPFDAYQTGIYFIQFRQDGQILETQKIIKH</sequence>
<evidence type="ECO:0000313" key="5">
    <source>
        <dbReference type="Proteomes" id="UP001156666"/>
    </source>
</evidence>
<dbReference type="InterPro" id="IPR007110">
    <property type="entry name" value="Ig-like_dom"/>
</dbReference>
<dbReference type="RefSeq" id="WP_235293986.1">
    <property type="nucleotide sequence ID" value="NZ_BSOH01000010.1"/>
</dbReference>
<evidence type="ECO:0000256" key="1">
    <source>
        <dbReference type="ARBA" id="ARBA00022729"/>
    </source>
</evidence>
<dbReference type="NCBIfam" id="TIGR04183">
    <property type="entry name" value="Por_Secre_tail"/>
    <property type="match status" value="1"/>
</dbReference>
<comment type="caution">
    <text evidence="4">The sequence shown here is derived from an EMBL/GenBank/DDBJ whole genome shotgun (WGS) entry which is preliminary data.</text>
</comment>
<dbReference type="PROSITE" id="PS50835">
    <property type="entry name" value="IG_LIKE"/>
    <property type="match status" value="1"/>
</dbReference>
<dbReference type="Proteomes" id="UP001156666">
    <property type="component" value="Unassembled WGS sequence"/>
</dbReference>
<reference evidence="4" key="2">
    <citation type="submission" date="2023-01" db="EMBL/GenBank/DDBJ databases">
        <title>Draft genome sequence of Portibacter lacus strain NBRC 108769.</title>
        <authorList>
            <person name="Sun Q."/>
            <person name="Mori K."/>
        </authorList>
    </citation>
    <scope>NUCLEOTIDE SEQUENCE</scope>
    <source>
        <strain evidence="4">NBRC 108769</strain>
    </source>
</reference>
<evidence type="ECO:0000256" key="2">
    <source>
        <dbReference type="ARBA" id="ARBA00023157"/>
    </source>
</evidence>